<comment type="caution">
    <text evidence="2">The sequence shown here is derived from an EMBL/GenBank/DDBJ whole genome shotgun (WGS) entry which is preliminary data.</text>
</comment>
<evidence type="ECO:0000256" key="1">
    <source>
        <dbReference type="SAM" id="MobiDB-lite"/>
    </source>
</evidence>
<accession>A0AAV5J839</accession>
<evidence type="ECO:0000313" key="2">
    <source>
        <dbReference type="EMBL" id="GKV08856.1"/>
    </source>
</evidence>
<protein>
    <submittedName>
        <fullName evidence="2">Uncharacterized protein</fullName>
    </submittedName>
</protein>
<dbReference type="AlphaFoldDB" id="A0AAV5J839"/>
<evidence type="ECO:0000313" key="3">
    <source>
        <dbReference type="Proteomes" id="UP001054252"/>
    </source>
</evidence>
<gene>
    <name evidence="2" type="ORF">SLEP1_g20427</name>
</gene>
<keyword evidence="3" id="KW-1185">Reference proteome</keyword>
<reference evidence="2 3" key="1">
    <citation type="journal article" date="2021" name="Commun. Biol.">
        <title>The genome of Shorea leprosula (Dipterocarpaceae) highlights the ecological relevance of drought in aseasonal tropical rainforests.</title>
        <authorList>
            <person name="Ng K.K.S."/>
            <person name="Kobayashi M.J."/>
            <person name="Fawcett J.A."/>
            <person name="Hatakeyama M."/>
            <person name="Paape T."/>
            <person name="Ng C.H."/>
            <person name="Ang C.C."/>
            <person name="Tnah L.H."/>
            <person name="Lee C.T."/>
            <person name="Nishiyama T."/>
            <person name="Sese J."/>
            <person name="O'Brien M.J."/>
            <person name="Copetti D."/>
            <person name="Mohd Noor M.I."/>
            <person name="Ong R.C."/>
            <person name="Putra M."/>
            <person name="Sireger I.Z."/>
            <person name="Indrioko S."/>
            <person name="Kosugi Y."/>
            <person name="Izuno A."/>
            <person name="Isagi Y."/>
            <person name="Lee S.L."/>
            <person name="Shimizu K.K."/>
        </authorList>
    </citation>
    <scope>NUCLEOTIDE SEQUENCE [LARGE SCALE GENOMIC DNA]</scope>
    <source>
        <strain evidence="2">214</strain>
    </source>
</reference>
<feature type="compositionally biased region" description="Polar residues" evidence="1">
    <location>
        <begin position="21"/>
        <end position="30"/>
    </location>
</feature>
<dbReference type="EMBL" id="BPVZ01000029">
    <property type="protein sequence ID" value="GKV08856.1"/>
    <property type="molecule type" value="Genomic_DNA"/>
</dbReference>
<proteinExistence type="predicted"/>
<dbReference type="Proteomes" id="UP001054252">
    <property type="component" value="Unassembled WGS sequence"/>
</dbReference>
<feature type="region of interest" description="Disordered" evidence="1">
    <location>
        <begin position="11"/>
        <end position="30"/>
    </location>
</feature>
<sequence length="143" mass="16136">MLCDFGYSDCSVSGVPPPQHPSQQKKATSNTEEVLMSGLLKANGGMVPVLTKGVICHCNFMCFLPVEAIEVPVRLCNREQNTISRGVADDWLCSMREVIEEEVLDRSQLEPKCVEEDKWERELNGRGGRVRGWSDFRDFKKSQ</sequence>
<name>A0AAV5J839_9ROSI</name>
<organism evidence="2 3">
    <name type="scientific">Rubroshorea leprosula</name>
    <dbReference type="NCBI Taxonomy" id="152421"/>
    <lineage>
        <taxon>Eukaryota</taxon>
        <taxon>Viridiplantae</taxon>
        <taxon>Streptophyta</taxon>
        <taxon>Embryophyta</taxon>
        <taxon>Tracheophyta</taxon>
        <taxon>Spermatophyta</taxon>
        <taxon>Magnoliopsida</taxon>
        <taxon>eudicotyledons</taxon>
        <taxon>Gunneridae</taxon>
        <taxon>Pentapetalae</taxon>
        <taxon>rosids</taxon>
        <taxon>malvids</taxon>
        <taxon>Malvales</taxon>
        <taxon>Dipterocarpaceae</taxon>
        <taxon>Rubroshorea</taxon>
    </lineage>
</organism>